<sequence length="37" mass="4285">MISEKSVDMKMFVQFTYSSKSSQLWGWHPAPQPPQTV</sequence>
<proteinExistence type="predicted"/>
<organism evidence="1 2">
    <name type="scientific">Mariniradius saccharolyticus AK6</name>
    <dbReference type="NCBI Taxonomy" id="1239962"/>
    <lineage>
        <taxon>Bacteria</taxon>
        <taxon>Pseudomonadati</taxon>
        <taxon>Bacteroidota</taxon>
        <taxon>Cytophagia</taxon>
        <taxon>Cytophagales</taxon>
        <taxon>Cyclobacteriaceae</taxon>
        <taxon>Mariniradius</taxon>
    </lineage>
</organism>
<protein>
    <submittedName>
        <fullName evidence="1">Uncharacterized protein</fullName>
    </submittedName>
</protein>
<comment type="caution">
    <text evidence="1">The sequence shown here is derived from an EMBL/GenBank/DDBJ whole genome shotgun (WGS) entry which is preliminary data.</text>
</comment>
<accession>M7X892</accession>
<name>M7X892_9BACT</name>
<gene>
    <name evidence="1" type="ORF">C943_02721</name>
</gene>
<evidence type="ECO:0000313" key="2">
    <source>
        <dbReference type="Proteomes" id="UP000010953"/>
    </source>
</evidence>
<dbReference type="InParanoid" id="M7X892"/>
<dbReference type="AlphaFoldDB" id="M7X892"/>
<evidence type="ECO:0000313" key="1">
    <source>
        <dbReference type="EMBL" id="EMS30933.1"/>
    </source>
</evidence>
<dbReference type="Proteomes" id="UP000010953">
    <property type="component" value="Unassembled WGS sequence"/>
</dbReference>
<reference evidence="1" key="1">
    <citation type="submission" date="2013-01" db="EMBL/GenBank/DDBJ databases">
        <title>Genome assembly of Mariniradius saccharolyticus AK6.</title>
        <authorList>
            <person name="Vaidya B."/>
            <person name="Khatri I."/>
            <person name="Tanuku N.R.S."/>
            <person name="Subramanian S."/>
            <person name="Pinnaka A."/>
        </authorList>
    </citation>
    <scope>NUCLEOTIDE SEQUENCE [LARGE SCALE GENOMIC DNA]</scope>
    <source>
        <strain evidence="1">AK6</strain>
    </source>
</reference>
<dbReference type="EMBL" id="AMZY02000026">
    <property type="protein sequence ID" value="EMS30933.1"/>
    <property type="molecule type" value="Genomic_DNA"/>
</dbReference>
<keyword evidence="2" id="KW-1185">Reference proteome</keyword>